<feature type="compositionally biased region" description="Low complexity" evidence="1">
    <location>
        <begin position="122"/>
        <end position="134"/>
    </location>
</feature>
<gene>
    <name evidence="2" type="ORF">V565_067030</name>
</gene>
<evidence type="ECO:0000256" key="1">
    <source>
        <dbReference type="SAM" id="MobiDB-lite"/>
    </source>
</evidence>
<feature type="region of interest" description="Disordered" evidence="1">
    <location>
        <begin position="31"/>
        <end position="57"/>
    </location>
</feature>
<dbReference type="Proteomes" id="UP000027456">
    <property type="component" value="Unassembled WGS sequence"/>
</dbReference>
<feature type="region of interest" description="Disordered" evidence="1">
    <location>
        <begin position="77"/>
        <end position="196"/>
    </location>
</feature>
<feature type="compositionally biased region" description="Polar residues" evidence="1">
    <location>
        <begin position="32"/>
        <end position="48"/>
    </location>
</feature>
<dbReference type="HOGENOM" id="CLU_1120650_0_0_1"/>
<reference evidence="2 3" key="1">
    <citation type="submission" date="2013-12" db="EMBL/GenBank/DDBJ databases">
        <authorList>
            <person name="Cubeta M."/>
            <person name="Pakala S."/>
            <person name="Fedorova N."/>
            <person name="Thomas E."/>
            <person name="Dean R."/>
            <person name="Jabaji S."/>
            <person name="Neate S."/>
            <person name="Toda T."/>
            <person name="Tavantzis S."/>
            <person name="Vilgalys R."/>
            <person name="Bharathan N."/>
            <person name="Pakala S."/>
            <person name="Losada L.S."/>
            <person name="Zafar N."/>
            <person name="Nierman W."/>
        </authorList>
    </citation>
    <scope>NUCLEOTIDE SEQUENCE [LARGE SCALE GENOMIC DNA]</scope>
    <source>
        <strain evidence="2 3">123E</strain>
    </source>
</reference>
<feature type="compositionally biased region" description="Basic and acidic residues" evidence="1">
    <location>
        <begin position="169"/>
        <end position="180"/>
    </location>
</feature>
<keyword evidence="3" id="KW-1185">Reference proteome</keyword>
<feature type="compositionally biased region" description="Polar residues" evidence="1">
    <location>
        <begin position="141"/>
        <end position="168"/>
    </location>
</feature>
<evidence type="ECO:0000313" key="3">
    <source>
        <dbReference type="Proteomes" id="UP000027456"/>
    </source>
</evidence>
<comment type="caution">
    <text evidence="2">The sequence shown here is derived from an EMBL/GenBank/DDBJ whole genome shotgun (WGS) entry which is preliminary data.</text>
</comment>
<protein>
    <submittedName>
        <fullName evidence="2">Uncharacterized protein</fullName>
    </submittedName>
</protein>
<dbReference type="EMBL" id="AZST01000191">
    <property type="protein sequence ID" value="KEP51134.1"/>
    <property type="molecule type" value="Genomic_DNA"/>
</dbReference>
<sequence length="248" mass="26804">MNRGRLSSIFKPLRQTKCPIQTIQIIQTPSQAFSVSAHSNPQPTTGRTQYPPKHDQADVSIQRQERLQWRNAVYEPILPVDNTPGSSSNARPYPSSIAPSSGHPLHSGLPKLATQVARPHEPTTSPSSPLPSHQLEPKVFDTNTIHGSSTGHSASLSAPSQTHGNSSEPKSDSVDTRDIYGPENTTMSHDSQPKRSRAAVAASLGLNEEELDDVSGPAFSDIVEIFGKHAIISVIHGRKDDLNPDDHA</sequence>
<accession>A0A074RW20</accession>
<organism evidence="2 3">
    <name type="scientific">Rhizoctonia solani 123E</name>
    <dbReference type="NCBI Taxonomy" id="1423351"/>
    <lineage>
        <taxon>Eukaryota</taxon>
        <taxon>Fungi</taxon>
        <taxon>Dikarya</taxon>
        <taxon>Basidiomycota</taxon>
        <taxon>Agaricomycotina</taxon>
        <taxon>Agaricomycetes</taxon>
        <taxon>Cantharellales</taxon>
        <taxon>Ceratobasidiaceae</taxon>
        <taxon>Rhizoctonia</taxon>
    </lineage>
</organism>
<dbReference type="AlphaFoldDB" id="A0A074RW20"/>
<name>A0A074RW20_9AGAM</name>
<evidence type="ECO:0000313" key="2">
    <source>
        <dbReference type="EMBL" id="KEP51134.1"/>
    </source>
</evidence>
<dbReference type="OrthoDB" id="10392482at2759"/>
<proteinExistence type="predicted"/>